<keyword evidence="2" id="KW-0808">Transferase</keyword>
<dbReference type="STRING" id="400682.A0A1X7UMN3"/>
<feature type="domain" description="SAM-dependent MTase TRM10-type" evidence="5">
    <location>
        <begin position="156"/>
        <end position="350"/>
    </location>
</feature>
<accession>A0A1X7UMN3</accession>
<sequence>MGVVNLWVGLTSSLLLRSRPLVASFRRNFSSMATPEGGVSQSSLDDLSKEDKDQFSDEEHVPSNSTPLASHFMIREKVLKDLQQRSFAGTPFGEHSKNAQRKLIRIHTSKYLKRQRMHQKKETSDKAITKDRPSSETELSSKETDFLLRREMKRERAKRLEEARLSGQKLAIDCSMEGLMSPKQLGSAARQFKRLYAINARHSTTKPFHIHLTGLLEEGKLRQALREQFDGFDRVIPDITSKRHEEYFPKDSIVYLSPDSPNTLNHLDPTKVYVIGGLVDSNVVSSVTYTAASDCGISTARLPIDDTIIKKNPSGFVLTIDQVFGLLLEVGQGKSWAEAFNSLIPKRKRC</sequence>
<dbReference type="KEGG" id="aqu:105313065"/>
<evidence type="ECO:0000256" key="2">
    <source>
        <dbReference type="ARBA" id="ARBA00022679"/>
    </source>
</evidence>
<keyword evidence="1" id="KW-0489">Methyltransferase</keyword>
<dbReference type="GO" id="GO:0000049">
    <property type="term" value="F:tRNA binding"/>
    <property type="evidence" value="ECO:0007669"/>
    <property type="project" value="TreeGrafter"/>
</dbReference>
<dbReference type="eggNOG" id="KOG2967">
    <property type="taxonomic scope" value="Eukaryota"/>
</dbReference>
<dbReference type="PANTHER" id="PTHR13563:SF19">
    <property type="entry name" value="TRNA METHYLTRANSFERASE 10 HOMOLOG B"/>
    <property type="match status" value="1"/>
</dbReference>
<dbReference type="EnsemblMetazoa" id="XM_011406191.2">
    <property type="protein sequence ID" value="XP_011404493.2"/>
    <property type="gene ID" value="LOC105313065"/>
</dbReference>
<feature type="region of interest" description="Disordered" evidence="4">
    <location>
        <begin position="115"/>
        <end position="143"/>
    </location>
</feature>
<evidence type="ECO:0000256" key="4">
    <source>
        <dbReference type="SAM" id="MobiDB-lite"/>
    </source>
</evidence>
<evidence type="ECO:0000313" key="6">
    <source>
        <dbReference type="EnsemblMetazoa" id="Aqu2.1.29240_001"/>
    </source>
</evidence>
<dbReference type="Proteomes" id="UP000007879">
    <property type="component" value="Unassembled WGS sequence"/>
</dbReference>
<feature type="compositionally biased region" description="Basic and acidic residues" evidence="4">
    <location>
        <begin position="46"/>
        <end position="61"/>
    </location>
</feature>
<gene>
    <name evidence="6" type="primary">105313065</name>
</gene>
<dbReference type="PROSITE" id="PS51675">
    <property type="entry name" value="SAM_MT_TRM10"/>
    <property type="match status" value="1"/>
</dbReference>
<dbReference type="AlphaFoldDB" id="A0A1X7UMN3"/>
<reference evidence="7" key="1">
    <citation type="journal article" date="2010" name="Nature">
        <title>The Amphimedon queenslandica genome and the evolution of animal complexity.</title>
        <authorList>
            <person name="Srivastava M."/>
            <person name="Simakov O."/>
            <person name="Chapman J."/>
            <person name="Fahey B."/>
            <person name="Gauthier M.E."/>
            <person name="Mitros T."/>
            <person name="Richards G.S."/>
            <person name="Conaco C."/>
            <person name="Dacre M."/>
            <person name="Hellsten U."/>
            <person name="Larroux C."/>
            <person name="Putnam N.H."/>
            <person name="Stanke M."/>
            <person name="Adamska M."/>
            <person name="Darling A."/>
            <person name="Degnan S.M."/>
            <person name="Oakley T.H."/>
            <person name="Plachetzki D.C."/>
            <person name="Zhai Y."/>
            <person name="Adamski M."/>
            <person name="Calcino A."/>
            <person name="Cummins S.F."/>
            <person name="Goodstein D.M."/>
            <person name="Harris C."/>
            <person name="Jackson D.J."/>
            <person name="Leys S.P."/>
            <person name="Shu S."/>
            <person name="Woodcroft B.J."/>
            <person name="Vervoort M."/>
            <person name="Kosik K.S."/>
            <person name="Manning G."/>
            <person name="Degnan B.M."/>
            <person name="Rokhsar D.S."/>
        </authorList>
    </citation>
    <scope>NUCLEOTIDE SEQUENCE [LARGE SCALE GENOMIC DNA]</scope>
</reference>
<dbReference type="GO" id="GO:0005654">
    <property type="term" value="C:nucleoplasm"/>
    <property type="evidence" value="ECO:0007669"/>
    <property type="project" value="TreeGrafter"/>
</dbReference>
<name>A0A1X7UMN3_AMPQE</name>
<dbReference type="EnsemblMetazoa" id="Aqu2.1.29240_001">
    <property type="protein sequence ID" value="Aqu2.1.29240_001"/>
    <property type="gene ID" value="Aqu2.1.29240"/>
</dbReference>
<dbReference type="OrthoDB" id="278300at2759"/>
<proteinExistence type="predicted"/>
<keyword evidence="3" id="KW-0949">S-adenosyl-L-methionine</keyword>
<evidence type="ECO:0000259" key="5">
    <source>
        <dbReference type="PROSITE" id="PS51675"/>
    </source>
</evidence>
<keyword evidence="7" id="KW-1185">Reference proteome</keyword>
<evidence type="ECO:0000313" key="7">
    <source>
        <dbReference type="Proteomes" id="UP000007879"/>
    </source>
</evidence>
<dbReference type="InterPro" id="IPR028564">
    <property type="entry name" value="MT_TRM10-typ"/>
</dbReference>
<feature type="region of interest" description="Disordered" evidence="4">
    <location>
        <begin position="32"/>
        <end position="66"/>
    </location>
</feature>
<feature type="compositionally biased region" description="Basic and acidic residues" evidence="4">
    <location>
        <begin position="120"/>
        <end position="143"/>
    </location>
</feature>
<organism evidence="6">
    <name type="scientific">Amphimedon queenslandica</name>
    <name type="common">Sponge</name>
    <dbReference type="NCBI Taxonomy" id="400682"/>
    <lineage>
        <taxon>Eukaryota</taxon>
        <taxon>Metazoa</taxon>
        <taxon>Porifera</taxon>
        <taxon>Demospongiae</taxon>
        <taxon>Heteroscleromorpha</taxon>
        <taxon>Haplosclerida</taxon>
        <taxon>Niphatidae</taxon>
        <taxon>Amphimedon</taxon>
    </lineage>
</organism>
<reference evidence="6" key="2">
    <citation type="submission" date="2017-05" db="UniProtKB">
        <authorList>
            <consortium name="EnsemblMetazoa"/>
        </authorList>
    </citation>
    <scope>IDENTIFICATION</scope>
</reference>
<dbReference type="InterPro" id="IPR007356">
    <property type="entry name" value="tRNA_m1G_MeTrfase_euk"/>
</dbReference>
<protein>
    <recommendedName>
        <fullName evidence="5">SAM-dependent MTase TRM10-type domain-containing protein</fullName>
    </recommendedName>
</protein>
<dbReference type="InParanoid" id="A0A1X7UMN3"/>
<dbReference type="Gene3D" id="3.40.1280.30">
    <property type="match status" value="1"/>
</dbReference>
<evidence type="ECO:0000256" key="3">
    <source>
        <dbReference type="ARBA" id="ARBA00022691"/>
    </source>
</evidence>
<dbReference type="GO" id="GO:0008168">
    <property type="term" value="F:methyltransferase activity"/>
    <property type="evidence" value="ECO:0007669"/>
    <property type="project" value="UniProtKB-KW"/>
</dbReference>
<dbReference type="GO" id="GO:0002939">
    <property type="term" value="P:tRNA N1-guanine methylation"/>
    <property type="evidence" value="ECO:0007669"/>
    <property type="project" value="TreeGrafter"/>
</dbReference>
<dbReference type="InterPro" id="IPR038459">
    <property type="entry name" value="MT_TRM10-typ_sf"/>
</dbReference>
<dbReference type="PANTHER" id="PTHR13563">
    <property type="entry name" value="TRNA (GUANINE-9-) METHYLTRANSFERASE"/>
    <property type="match status" value="1"/>
</dbReference>
<dbReference type="FunCoup" id="A0A1X7UMN3">
    <property type="interactions" value="493"/>
</dbReference>
<evidence type="ECO:0000256" key="1">
    <source>
        <dbReference type="ARBA" id="ARBA00022603"/>
    </source>
</evidence>